<reference evidence="5" key="1">
    <citation type="submission" date="2020-10" db="EMBL/GenBank/DDBJ databases">
        <authorList>
            <person name="Gilroy R."/>
        </authorList>
    </citation>
    <scope>NUCLEOTIDE SEQUENCE</scope>
    <source>
        <strain evidence="5">CHK191-8634</strain>
    </source>
</reference>
<evidence type="ECO:0000256" key="3">
    <source>
        <dbReference type="SAM" id="Phobius"/>
    </source>
</evidence>
<dbReference type="FunFam" id="3.90.1640.10:FF:000002">
    <property type="entry name" value="Cyclic-di-AMP phosphodiesterase"/>
    <property type="match status" value="1"/>
</dbReference>
<keyword evidence="3" id="KW-0812">Transmembrane</keyword>
<dbReference type="GO" id="GO:0016787">
    <property type="term" value="F:hydrolase activity"/>
    <property type="evidence" value="ECO:0007669"/>
    <property type="project" value="UniProtKB-UniRule"/>
</dbReference>
<feature type="binding site" evidence="2">
    <location>
        <position position="359"/>
    </location>
    <ligand>
        <name>Mn(2+)</name>
        <dbReference type="ChEBI" id="CHEBI:29035"/>
        <label>1</label>
    </ligand>
</feature>
<feature type="binding site" evidence="2">
    <location>
        <position position="432"/>
    </location>
    <ligand>
        <name>Mn(2+)</name>
        <dbReference type="ChEBI" id="CHEBI:29035"/>
        <label>2</label>
    </ligand>
</feature>
<dbReference type="InterPro" id="IPR001667">
    <property type="entry name" value="DDH_dom"/>
</dbReference>
<dbReference type="Pfam" id="PF24898">
    <property type="entry name" value="GGDEF_GdpP"/>
    <property type="match status" value="1"/>
</dbReference>
<dbReference type="PANTHER" id="PTHR47618:SF2">
    <property type="entry name" value="CYCLIC-DI-AMP PHOSPHODIESTERASE GDPP"/>
    <property type="match status" value="1"/>
</dbReference>
<comment type="subcellular location">
    <subcellularLocation>
        <location evidence="1">Cell membrane</location>
    </subcellularLocation>
</comment>
<keyword evidence="2" id="KW-0479">Metal-binding</keyword>
<feature type="binding site" evidence="2">
    <location>
        <position position="365"/>
    </location>
    <ligand>
        <name>Mn(2+)</name>
        <dbReference type="ChEBI" id="CHEBI:29035"/>
        <label>2</label>
    </ligand>
</feature>
<feature type="transmembrane region" description="Helical" evidence="3">
    <location>
        <begin position="20"/>
        <end position="49"/>
    </location>
</feature>
<dbReference type="EC" id="3.1.4.-" evidence="1"/>
<dbReference type="EMBL" id="DVMR01000030">
    <property type="protein sequence ID" value="HIU43209.1"/>
    <property type="molecule type" value="Genomic_DNA"/>
</dbReference>
<keyword evidence="2" id="KW-0464">Manganese</keyword>
<evidence type="ECO:0000313" key="5">
    <source>
        <dbReference type="EMBL" id="HIU43209.1"/>
    </source>
</evidence>
<evidence type="ECO:0000313" key="6">
    <source>
        <dbReference type="Proteomes" id="UP000824073"/>
    </source>
</evidence>
<dbReference type="Pfam" id="PF02272">
    <property type="entry name" value="DHHA1"/>
    <property type="match status" value="1"/>
</dbReference>
<dbReference type="AlphaFoldDB" id="A0A9D1LKK0"/>
<dbReference type="Gene3D" id="3.30.450.20">
    <property type="entry name" value="PAS domain"/>
    <property type="match status" value="1"/>
</dbReference>
<dbReference type="InterPro" id="IPR038763">
    <property type="entry name" value="DHH_sf"/>
</dbReference>
<accession>A0A9D1LKK0</accession>
<sequence>MDKKLARIMEPGMKLNFFVLILFALASMFFSVWVGAAELVLVVLVYVFYKSRAKKRSAEIRRYVENLAFQVDDVSKHSLVNFPLPTIILRLDTGEVIWYNDGFIEMTGAHEGFFDMHISDAVPGFDTRWIMEGRTVCPYDVSVGERKFTVYGNVVRASGKSGARSLLATLFWVDITEFATLRDEHERSRPVVALVMLDSYEELYKGLSESEKSTLTASIDKMLNEWTAPTDGIMRRLERDKYLFIFENHNLLDFVQDKFSIIEKMHQVQNSEGIAATLSIGIGKGEYTLYELYQFASLGLDMALSRGGDQVVIKSKNAFEFYGGRSRELEKRTKVKSRVMANALRQLIRDSSQVFVMGHRFSDLDCIGAAAGVCAAVRKCGKPYYLLVDEEKTAALSLVRQMKEQPEYKDSFLTEDEAIVRADGSSLLIVVDTSRPDIVESEKLLQTVQRVAVIDHHRRAANYIENSAISMHEPYASSASELVAELLQYIVTPQDVTRLEAEAILAGIVLDTKSFTVKTGVRTFEAAAYLKQLGADTVEVRKLFSGDLEGFVKKCQLIAGAHEFAPGVSLSVTSDEVERAVASQAADELINLKGIRAAIVVYGEGVGTSVSARSYGQINVQFVMEKIGGGGSMNMAGAQFADKKPPEVSELVKRAVLEYLAEIEEQDRKAAQDGQSTEKGGTH</sequence>
<keyword evidence="1 3" id="KW-0472">Membrane</keyword>
<feature type="domain" description="GGDEF" evidence="4">
    <location>
        <begin position="188"/>
        <end position="316"/>
    </location>
</feature>
<evidence type="ECO:0000256" key="1">
    <source>
        <dbReference type="PIRNR" id="PIRNR026583"/>
    </source>
</evidence>
<comment type="similarity">
    <text evidence="1">Belongs to the GdpP/PdeA phosphodiesterase family.</text>
</comment>
<dbReference type="GO" id="GO:0046872">
    <property type="term" value="F:metal ion binding"/>
    <property type="evidence" value="ECO:0007669"/>
    <property type="project" value="UniProtKB-KW"/>
</dbReference>
<dbReference type="Proteomes" id="UP000824073">
    <property type="component" value="Unassembled WGS sequence"/>
</dbReference>
<keyword evidence="3" id="KW-1133">Transmembrane helix</keyword>
<dbReference type="GO" id="GO:0005886">
    <property type="term" value="C:plasma membrane"/>
    <property type="evidence" value="ECO:0007669"/>
    <property type="project" value="UniProtKB-SubCell"/>
</dbReference>
<dbReference type="InterPro" id="IPR003156">
    <property type="entry name" value="DHHA1_dom"/>
</dbReference>
<dbReference type="PIRSF" id="PIRSF026583">
    <property type="entry name" value="YybT"/>
    <property type="match status" value="1"/>
</dbReference>
<feature type="binding site" evidence="2">
    <location>
        <position position="363"/>
    </location>
    <ligand>
        <name>Mn(2+)</name>
        <dbReference type="ChEBI" id="CHEBI:29035"/>
        <label>1</label>
    </ligand>
</feature>
<dbReference type="GO" id="GO:0003676">
    <property type="term" value="F:nucleic acid binding"/>
    <property type="evidence" value="ECO:0007669"/>
    <property type="project" value="UniProtKB-UniRule"/>
</dbReference>
<dbReference type="InterPro" id="IPR000160">
    <property type="entry name" value="GGDEF_dom"/>
</dbReference>
<dbReference type="PROSITE" id="PS50887">
    <property type="entry name" value="GGDEF"/>
    <property type="match status" value="1"/>
</dbReference>
<feature type="binding site" evidence="2">
    <location>
        <position position="432"/>
    </location>
    <ligand>
        <name>Mn(2+)</name>
        <dbReference type="ChEBI" id="CHEBI:29035"/>
        <label>1</label>
    </ligand>
</feature>
<organism evidence="5 6">
    <name type="scientific">Candidatus Ventrousia excrementavium</name>
    <dbReference type="NCBI Taxonomy" id="2840961"/>
    <lineage>
        <taxon>Bacteria</taxon>
        <taxon>Bacillati</taxon>
        <taxon>Bacillota</taxon>
        <taxon>Clostridia</taxon>
        <taxon>Eubacteriales</taxon>
        <taxon>Clostridiaceae</taxon>
        <taxon>Clostridiaceae incertae sedis</taxon>
        <taxon>Candidatus Ventrousia</taxon>
    </lineage>
</organism>
<gene>
    <name evidence="5" type="ORF">IAB67_02805</name>
</gene>
<feature type="binding site" evidence="2">
    <location>
        <position position="456"/>
    </location>
    <ligand>
        <name>Mn(2+)</name>
        <dbReference type="ChEBI" id="CHEBI:29035"/>
        <label>2</label>
    </ligand>
</feature>
<protein>
    <recommendedName>
        <fullName evidence="1">Cyclic-di-AMP phosphodiesterase</fullName>
        <ecNumber evidence="1">3.1.4.-</ecNumber>
    </recommendedName>
</protein>
<name>A0A9D1LKK0_9CLOT</name>
<dbReference type="Pfam" id="PF01368">
    <property type="entry name" value="DHH"/>
    <property type="match status" value="1"/>
</dbReference>
<dbReference type="PANTHER" id="PTHR47618">
    <property type="entry name" value="BIFUNCTIONAL OLIGORIBONUCLEASE AND PAP PHOSPHATASE NRNA"/>
    <property type="match status" value="1"/>
</dbReference>
<comment type="cofactor">
    <cofactor evidence="2">
        <name>Mn(2+)</name>
        <dbReference type="ChEBI" id="CHEBI:29035"/>
    </cofactor>
    <text evidence="2">For phosphodiesterase activity, probably binds 2 Mn(2+) per subunit.</text>
</comment>
<keyword evidence="1" id="KW-0378">Hydrolase</keyword>
<comment type="caution">
    <text evidence="5">The sequence shown here is derived from an EMBL/GenBank/DDBJ whole genome shotgun (WGS) entry which is preliminary data.</text>
</comment>
<dbReference type="Gene3D" id="3.10.310.30">
    <property type="match status" value="1"/>
</dbReference>
<dbReference type="InterPro" id="IPR051319">
    <property type="entry name" value="Oligoribo/pAp-PDE_c-di-AMP_PDE"/>
</dbReference>
<proteinExistence type="inferred from homology"/>
<reference evidence="5" key="2">
    <citation type="journal article" date="2021" name="PeerJ">
        <title>Extensive microbial diversity within the chicken gut microbiome revealed by metagenomics and culture.</title>
        <authorList>
            <person name="Gilroy R."/>
            <person name="Ravi A."/>
            <person name="Getino M."/>
            <person name="Pursley I."/>
            <person name="Horton D.L."/>
            <person name="Alikhan N.F."/>
            <person name="Baker D."/>
            <person name="Gharbi K."/>
            <person name="Hall N."/>
            <person name="Watson M."/>
            <person name="Adriaenssens E.M."/>
            <person name="Foster-Nyarko E."/>
            <person name="Jarju S."/>
            <person name="Secka A."/>
            <person name="Antonio M."/>
            <person name="Oren A."/>
            <person name="Chaudhuri R.R."/>
            <person name="La Ragione R."/>
            <person name="Hildebrand F."/>
            <person name="Pallen M.J."/>
        </authorList>
    </citation>
    <scope>NUCLEOTIDE SEQUENCE</scope>
    <source>
        <strain evidence="5">CHK191-8634</strain>
    </source>
</reference>
<evidence type="ECO:0000259" key="4">
    <source>
        <dbReference type="PROSITE" id="PS50887"/>
    </source>
</evidence>
<keyword evidence="1" id="KW-1003">Cell membrane</keyword>
<evidence type="ECO:0000256" key="2">
    <source>
        <dbReference type="PIRSR" id="PIRSR026583-50"/>
    </source>
</evidence>
<dbReference type="SUPFAM" id="SSF64182">
    <property type="entry name" value="DHH phosphoesterases"/>
    <property type="match status" value="1"/>
</dbReference>
<feature type="binding site" evidence="2">
    <location>
        <position position="511"/>
    </location>
    <ligand>
        <name>Mn(2+)</name>
        <dbReference type="ChEBI" id="CHEBI:29035"/>
        <label>2</label>
    </ligand>
</feature>
<dbReference type="InterPro" id="IPR014528">
    <property type="entry name" value="GdpP/PdeA"/>
</dbReference>
<dbReference type="Gene3D" id="3.90.1640.10">
    <property type="entry name" value="inorganic pyrophosphatase (n-terminal core)"/>
    <property type="match status" value="1"/>
</dbReference>
<comment type="function">
    <text evidence="1">Has phosphodiesterase (PDE) activity against cyclic-di-AMP (c-di-AMP).</text>
</comment>
<comment type="catalytic activity">
    <reaction evidence="1">
        <text>3',3'-c-di-AMP + H2O = 5'-O-phosphonoadenylyl-(3'-&gt;5')-adenosine + H(+)</text>
        <dbReference type="Rhea" id="RHEA:54420"/>
        <dbReference type="ChEBI" id="CHEBI:15377"/>
        <dbReference type="ChEBI" id="CHEBI:15378"/>
        <dbReference type="ChEBI" id="CHEBI:71500"/>
        <dbReference type="ChEBI" id="CHEBI:138171"/>
    </reaction>
</comment>